<dbReference type="EMBL" id="AEYI02001421">
    <property type="protein sequence ID" value="KFG37658.1"/>
    <property type="molecule type" value="Genomic_DNA"/>
</dbReference>
<gene>
    <name evidence="1" type="ORF">TGP89_217875</name>
</gene>
<comment type="caution">
    <text evidence="1">The sequence shown here is derived from an EMBL/GenBank/DDBJ whole genome shotgun (WGS) entry which is preliminary data.</text>
</comment>
<accession>A0A086JZU0</accession>
<evidence type="ECO:0000313" key="2">
    <source>
        <dbReference type="Proteomes" id="UP000028828"/>
    </source>
</evidence>
<organism evidence="1 2">
    <name type="scientific">Toxoplasma gondii p89</name>
    <dbReference type="NCBI Taxonomy" id="943119"/>
    <lineage>
        <taxon>Eukaryota</taxon>
        <taxon>Sar</taxon>
        <taxon>Alveolata</taxon>
        <taxon>Apicomplexa</taxon>
        <taxon>Conoidasida</taxon>
        <taxon>Coccidia</taxon>
        <taxon>Eucoccidiorida</taxon>
        <taxon>Eimeriorina</taxon>
        <taxon>Sarcocystidae</taxon>
        <taxon>Toxoplasma</taxon>
    </lineage>
</organism>
<protein>
    <submittedName>
        <fullName evidence="1">Uncharacterized protein</fullName>
    </submittedName>
</protein>
<reference evidence="1 2" key="1">
    <citation type="submission" date="2014-03" db="EMBL/GenBank/DDBJ databases">
        <authorList>
            <person name="Sibley D."/>
            <person name="Venepally P."/>
            <person name="Karamycheva S."/>
            <person name="Hadjithomas M."/>
            <person name="Khan A."/>
            <person name="Brunk B."/>
            <person name="Roos D."/>
            <person name="Caler E."/>
            <person name="Lorenzi H."/>
        </authorList>
    </citation>
    <scope>NUCLEOTIDE SEQUENCE [LARGE SCALE GENOMIC DNA]</scope>
    <source>
        <strain evidence="2">p89</strain>
    </source>
</reference>
<proteinExistence type="predicted"/>
<dbReference type="AlphaFoldDB" id="A0A086JZU0"/>
<evidence type="ECO:0000313" key="1">
    <source>
        <dbReference type="EMBL" id="KFG37658.1"/>
    </source>
</evidence>
<dbReference type="Proteomes" id="UP000028828">
    <property type="component" value="Unassembled WGS sequence"/>
</dbReference>
<name>A0A086JZU0_TOXGO</name>
<dbReference type="VEuPathDB" id="ToxoDB:TGP89_217875"/>
<sequence>MSDADVSVSNGGICADHTALCFARLGQRATFAYRPERWLLLSKCDGFSKGVASVVSVPVFSPSVWDRNTNVVLHTPAFPRAVVRPLRR</sequence>